<dbReference type="AlphaFoldDB" id="A0A852Z6H6"/>
<sequence>MNDDYVLAAMRSSLTDTKDALTHVHMEQRPEAIMARARGRRLRRSLPGVAGVLAIATVLAMSLSGGHAPADSPLSSGGSPEAAGIHVNLAAWSVNTSPTGMVNVTIRELKDPAGLSATLAEAGVPVVLTSGPVCTSSYDRQLPRVVRKLPGNGDLVIIIDPKAMPAGTQLVIGIGTLRMGSQQEPGAAFGLEEQGSALNCPAGAKTVTR</sequence>
<reference evidence="2 3" key="1">
    <citation type="submission" date="2020-07" db="EMBL/GenBank/DDBJ databases">
        <title>Sequencing the genomes of 1000 actinobacteria strains.</title>
        <authorList>
            <person name="Klenk H.-P."/>
        </authorList>
    </citation>
    <scope>NUCLEOTIDE SEQUENCE [LARGE SCALE GENOMIC DNA]</scope>
    <source>
        <strain evidence="2 3">DSM 18448</strain>
    </source>
</reference>
<evidence type="ECO:0000313" key="2">
    <source>
        <dbReference type="EMBL" id="NYH88574.1"/>
    </source>
</evidence>
<feature type="transmembrane region" description="Helical" evidence="1">
    <location>
        <begin position="46"/>
        <end position="66"/>
    </location>
</feature>
<accession>A0A852Z6H6</accession>
<organism evidence="2 3">
    <name type="scientific">Actinopolymorpha rutila</name>
    <dbReference type="NCBI Taxonomy" id="446787"/>
    <lineage>
        <taxon>Bacteria</taxon>
        <taxon>Bacillati</taxon>
        <taxon>Actinomycetota</taxon>
        <taxon>Actinomycetes</taxon>
        <taxon>Propionibacteriales</taxon>
        <taxon>Actinopolymorphaceae</taxon>
        <taxon>Actinopolymorpha</taxon>
    </lineage>
</organism>
<protein>
    <submittedName>
        <fullName evidence="2">Uncharacterized protein</fullName>
    </submittedName>
</protein>
<keyword evidence="1" id="KW-0472">Membrane</keyword>
<keyword evidence="1" id="KW-1133">Transmembrane helix</keyword>
<dbReference type="RefSeq" id="WP_179786453.1">
    <property type="nucleotide sequence ID" value="NZ_BAAARR010000022.1"/>
</dbReference>
<dbReference type="EMBL" id="JACBZH010000001">
    <property type="protein sequence ID" value="NYH88574.1"/>
    <property type="molecule type" value="Genomic_DNA"/>
</dbReference>
<evidence type="ECO:0000313" key="3">
    <source>
        <dbReference type="Proteomes" id="UP000579605"/>
    </source>
</evidence>
<name>A0A852Z6H6_9ACTN</name>
<comment type="caution">
    <text evidence="2">The sequence shown here is derived from an EMBL/GenBank/DDBJ whole genome shotgun (WGS) entry which is preliminary data.</text>
</comment>
<dbReference type="Proteomes" id="UP000579605">
    <property type="component" value="Unassembled WGS sequence"/>
</dbReference>
<evidence type="ECO:0000256" key="1">
    <source>
        <dbReference type="SAM" id="Phobius"/>
    </source>
</evidence>
<keyword evidence="3" id="KW-1185">Reference proteome</keyword>
<gene>
    <name evidence="2" type="ORF">F4554_001212</name>
</gene>
<keyword evidence="1" id="KW-0812">Transmembrane</keyword>
<proteinExistence type="predicted"/>